<protein>
    <submittedName>
        <fullName evidence="3">Diguanylate cyclase</fullName>
    </submittedName>
</protein>
<dbReference type="PROSITE" id="PS50887">
    <property type="entry name" value="GGDEF"/>
    <property type="match status" value="1"/>
</dbReference>
<dbReference type="SMART" id="SM00267">
    <property type="entry name" value="GGDEF"/>
    <property type="match status" value="1"/>
</dbReference>
<dbReference type="Proteomes" id="UP000606193">
    <property type="component" value="Unassembled WGS sequence"/>
</dbReference>
<dbReference type="SUPFAM" id="SSF55073">
    <property type="entry name" value="Nucleotide cyclase"/>
    <property type="match status" value="1"/>
</dbReference>
<proteinExistence type="predicted"/>
<accession>A0ABR7N306</accession>
<sequence>MWQKLFYYPIAAASERVTFISVIAGLMVFIVVLCAGIAFFGIQFKKIYEEKERYDLIAAQKESIWLDYTFSPQHLVVTGAIGQFTGFDMLDFMGVEVYDIYNWVNEEATPVRSAIRSFFDSGEKYFKTDLLLRRLDDTYAWYAVTGTLVKHEKNRKNKRFVVRMENIDSQMTQEKELTEMAENDLLTGILNKKTMESRVSAQLEHRMRSENLVFFMIDLDNFKEVNDNLGHAYGDRVLTDTAEKIKEIFPANALIGRLGGDEFAVFAGFDAFDLENLTEYMSKKGQQLCQSLKAKYANGDNEVEVSASIGIASAPTDGEDFMSIYQKADKALYLSKRSGKDRYNLFQHSAADE</sequence>
<keyword evidence="4" id="KW-1185">Reference proteome</keyword>
<dbReference type="NCBIfam" id="TIGR00254">
    <property type="entry name" value="GGDEF"/>
    <property type="match status" value="1"/>
</dbReference>
<keyword evidence="1" id="KW-0812">Transmembrane</keyword>
<dbReference type="RefSeq" id="WP_249297800.1">
    <property type="nucleotide sequence ID" value="NZ_JACRSX010000007.1"/>
</dbReference>
<evidence type="ECO:0000313" key="3">
    <source>
        <dbReference type="EMBL" id="MBC8562388.1"/>
    </source>
</evidence>
<dbReference type="InterPro" id="IPR052155">
    <property type="entry name" value="Biofilm_reg_signaling"/>
</dbReference>
<dbReference type="PANTHER" id="PTHR44757">
    <property type="entry name" value="DIGUANYLATE CYCLASE DGCP"/>
    <property type="match status" value="1"/>
</dbReference>
<evidence type="ECO:0000313" key="4">
    <source>
        <dbReference type="Proteomes" id="UP000606193"/>
    </source>
</evidence>
<dbReference type="InterPro" id="IPR029787">
    <property type="entry name" value="Nucleotide_cyclase"/>
</dbReference>
<dbReference type="Gene3D" id="3.30.450.20">
    <property type="entry name" value="PAS domain"/>
    <property type="match status" value="1"/>
</dbReference>
<dbReference type="PANTHER" id="PTHR44757:SF2">
    <property type="entry name" value="BIOFILM ARCHITECTURE MAINTENANCE PROTEIN MBAA"/>
    <property type="match status" value="1"/>
</dbReference>
<dbReference type="Pfam" id="PF00990">
    <property type="entry name" value="GGDEF"/>
    <property type="match status" value="1"/>
</dbReference>
<dbReference type="EMBL" id="JACRSX010000007">
    <property type="protein sequence ID" value="MBC8562388.1"/>
    <property type="molecule type" value="Genomic_DNA"/>
</dbReference>
<reference evidence="3 4" key="1">
    <citation type="submission" date="2020-08" db="EMBL/GenBank/DDBJ databases">
        <title>Genome public.</title>
        <authorList>
            <person name="Liu C."/>
            <person name="Sun Q."/>
        </authorList>
    </citation>
    <scope>NUCLEOTIDE SEQUENCE [LARGE SCALE GENOMIC DNA]</scope>
    <source>
        <strain evidence="3 4">NSJ-37</strain>
    </source>
</reference>
<dbReference type="CDD" id="cd01949">
    <property type="entry name" value="GGDEF"/>
    <property type="match status" value="1"/>
</dbReference>
<organism evidence="3 4">
    <name type="scientific">Jutongia huaianensis</name>
    <dbReference type="NCBI Taxonomy" id="2763668"/>
    <lineage>
        <taxon>Bacteria</taxon>
        <taxon>Bacillati</taxon>
        <taxon>Bacillota</taxon>
        <taxon>Clostridia</taxon>
        <taxon>Lachnospirales</taxon>
        <taxon>Lachnospiraceae</taxon>
        <taxon>Jutongia</taxon>
    </lineage>
</organism>
<comment type="caution">
    <text evidence="3">The sequence shown here is derived from an EMBL/GenBank/DDBJ whole genome shotgun (WGS) entry which is preliminary data.</text>
</comment>
<dbReference type="Gene3D" id="3.30.70.270">
    <property type="match status" value="1"/>
</dbReference>
<keyword evidence="1" id="KW-0472">Membrane</keyword>
<dbReference type="InterPro" id="IPR043128">
    <property type="entry name" value="Rev_trsase/Diguanyl_cyclase"/>
</dbReference>
<dbReference type="InterPro" id="IPR000160">
    <property type="entry name" value="GGDEF_dom"/>
</dbReference>
<evidence type="ECO:0000259" key="2">
    <source>
        <dbReference type="PROSITE" id="PS50887"/>
    </source>
</evidence>
<keyword evidence="1" id="KW-1133">Transmembrane helix</keyword>
<feature type="transmembrane region" description="Helical" evidence="1">
    <location>
        <begin position="20"/>
        <end position="42"/>
    </location>
</feature>
<feature type="domain" description="GGDEF" evidence="2">
    <location>
        <begin position="210"/>
        <end position="348"/>
    </location>
</feature>
<evidence type="ECO:0000256" key="1">
    <source>
        <dbReference type="SAM" id="Phobius"/>
    </source>
</evidence>
<name>A0ABR7N306_9FIRM</name>
<gene>
    <name evidence="3" type="ORF">H8704_07065</name>
</gene>